<dbReference type="InterPro" id="IPR036875">
    <property type="entry name" value="Znf_CCHC_sf"/>
</dbReference>
<keyword evidence="1" id="KW-0479">Metal-binding</keyword>
<dbReference type="Gene3D" id="4.10.60.10">
    <property type="entry name" value="Zinc finger, CCHC-type"/>
    <property type="match status" value="1"/>
</dbReference>
<evidence type="ECO:0000313" key="5">
    <source>
        <dbReference type="Proteomes" id="UP000069940"/>
    </source>
</evidence>
<dbReference type="GeneID" id="134288399"/>
<feature type="compositionally biased region" description="Basic and acidic residues" evidence="2">
    <location>
        <begin position="7"/>
        <end position="27"/>
    </location>
</feature>
<sequence length="344" mass="39274">MLLRSQKTSDELDFSETRHPSHERTNRELEAEIARGSVGIVAEGTMNATNLSMQKGQVRSRGGRGDGVEEHSFLENNANHNQGINGRGCREQRNAAVPELVMPRNTFRLDEIAAFLPFFAGEKDEDVAHFISIIENTKRALEIDDQTMKLVLIKQLKGNARVWLHSRADFMLRTFEETLEDLRQMFGSVESGFELRKRLEQIRWFGREPFADYCQSKRIIAQKLNLKEIELVEYIVEGIADSTLKNQARIQNFKTVADINQAFRMIKVDDRTTSRKPVVCYSCNQPGHFAANCKNNLDRKKPTFWKPKDGMQRQETKGRPIINAVLNDGHSEDDVGLEGHDGLN</sequence>
<proteinExistence type="predicted"/>
<dbReference type="SMART" id="SM00343">
    <property type="entry name" value="ZnF_C2HC"/>
    <property type="match status" value="1"/>
</dbReference>
<accession>A0ABM1YA30</accession>
<keyword evidence="1" id="KW-0863">Zinc-finger</keyword>
<evidence type="ECO:0000259" key="3">
    <source>
        <dbReference type="PROSITE" id="PS50158"/>
    </source>
</evidence>
<dbReference type="Proteomes" id="UP000069940">
    <property type="component" value="Unassembled WGS sequence"/>
</dbReference>
<feature type="domain" description="CCHC-type" evidence="3">
    <location>
        <begin position="280"/>
        <end position="295"/>
    </location>
</feature>
<evidence type="ECO:0000256" key="1">
    <source>
        <dbReference type="PROSITE-ProRule" id="PRU00047"/>
    </source>
</evidence>
<evidence type="ECO:0000313" key="4">
    <source>
        <dbReference type="EnsemblMetazoa" id="AALFPA23_007205.P9542"/>
    </source>
</evidence>
<dbReference type="SUPFAM" id="SSF57756">
    <property type="entry name" value="Retrovirus zinc finger-like domains"/>
    <property type="match status" value="1"/>
</dbReference>
<name>A0ABM1YA30_AEDAL</name>
<dbReference type="Pfam" id="PF00098">
    <property type="entry name" value="zf-CCHC"/>
    <property type="match status" value="1"/>
</dbReference>
<feature type="region of interest" description="Disordered" evidence="2">
    <location>
        <begin position="1"/>
        <end position="27"/>
    </location>
</feature>
<protein>
    <recommendedName>
        <fullName evidence="3">CCHC-type domain-containing protein</fullName>
    </recommendedName>
</protein>
<dbReference type="EnsemblMetazoa" id="AALFPA23_007205.R9542">
    <property type="protein sequence ID" value="AALFPA23_007205.P9542"/>
    <property type="gene ID" value="AALFPA23_007205"/>
</dbReference>
<reference evidence="5" key="1">
    <citation type="journal article" date="2015" name="Proc. Natl. Acad. Sci. U.S.A.">
        <title>Genome sequence of the Asian Tiger mosquito, Aedes albopictus, reveals insights into its biology, genetics, and evolution.</title>
        <authorList>
            <person name="Chen X.G."/>
            <person name="Jiang X."/>
            <person name="Gu J."/>
            <person name="Xu M."/>
            <person name="Wu Y."/>
            <person name="Deng Y."/>
            <person name="Zhang C."/>
            <person name="Bonizzoni M."/>
            <person name="Dermauw W."/>
            <person name="Vontas J."/>
            <person name="Armbruster P."/>
            <person name="Huang X."/>
            <person name="Yang Y."/>
            <person name="Zhang H."/>
            <person name="He W."/>
            <person name="Peng H."/>
            <person name="Liu Y."/>
            <person name="Wu K."/>
            <person name="Chen J."/>
            <person name="Lirakis M."/>
            <person name="Topalis P."/>
            <person name="Van Leeuwen T."/>
            <person name="Hall A.B."/>
            <person name="Jiang X."/>
            <person name="Thorpe C."/>
            <person name="Mueller R.L."/>
            <person name="Sun C."/>
            <person name="Waterhouse R.M."/>
            <person name="Yan G."/>
            <person name="Tu Z.J."/>
            <person name="Fang X."/>
            <person name="James A.A."/>
        </authorList>
    </citation>
    <scope>NUCLEOTIDE SEQUENCE [LARGE SCALE GENOMIC DNA]</scope>
    <source>
        <strain evidence="5">Foshan</strain>
    </source>
</reference>
<reference evidence="4" key="2">
    <citation type="submission" date="2025-05" db="UniProtKB">
        <authorList>
            <consortium name="EnsemblMetazoa"/>
        </authorList>
    </citation>
    <scope>IDENTIFICATION</scope>
    <source>
        <strain evidence="4">Foshan</strain>
    </source>
</reference>
<dbReference type="PROSITE" id="PS50158">
    <property type="entry name" value="ZF_CCHC"/>
    <property type="match status" value="1"/>
</dbReference>
<evidence type="ECO:0000256" key="2">
    <source>
        <dbReference type="SAM" id="MobiDB-lite"/>
    </source>
</evidence>
<dbReference type="InterPro" id="IPR001878">
    <property type="entry name" value="Znf_CCHC"/>
</dbReference>
<organism evidence="4 5">
    <name type="scientific">Aedes albopictus</name>
    <name type="common">Asian tiger mosquito</name>
    <name type="synonym">Stegomyia albopicta</name>
    <dbReference type="NCBI Taxonomy" id="7160"/>
    <lineage>
        <taxon>Eukaryota</taxon>
        <taxon>Metazoa</taxon>
        <taxon>Ecdysozoa</taxon>
        <taxon>Arthropoda</taxon>
        <taxon>Hexapoda</taxon>
        <taxon>Insecta</taxon>
        <taxon>Pterygota</taxon>
        <taxon>Neoptera</taxon>
        <taxon>Endopterygota</taxon>
        <taxon>Diptera</taxon>
        <taxon>Nematocera</taxon>
        <taxon>Culicoidea</taxon>
        <taxon>Culicidae</taxon>
        <taxon>Culicinae</taxon>
        <taxon>Aedini</taxon>
        <taxon>Aedes</taxon>
        <taxon>Stegomyia</taxon>
    </lineage>
</organism>
<keyword evidence="1" id="KW-0862">Zinc</keyword>
<keyword evidence="5" id="KW-1185">Reference proteome</keyword>
<dbReference type="RefSeq" id="XP_062709168.1">
    <property type="nucleotide sequence ID" value="XM_062853184.1"/>
</dbReference>